<organism evidence="1 2">
    <name type="scientific">Kwoniella mangroviensis CBS 10435</name>
    <dbReference type="NCBI Taxonomy" id="1331196"/>
    <lineage>
        <taxon>Eukaryota</taxon>
        <taxon>Fungi</taxon>
        <taxon>Dikarya</taxon>
        <taxon>Basidiomycota</taxon>
        <taxon>Agaricomycotina</taxon>
        <taxon>Tremellomycetes</taxon>
        <taxon>Tremellales</taxon>
        <taxon>Cryptococcaceae</taxon>
        <taxon>Kwoniella</taxon>
    </lineage>
</organism>
<reference evidence="2" key="2">
    <citation type="submission" date="2013-12" db="EMBL/GenBank/DDBJ databases">
        <title>Evolution of pathogenesis and genome organization in the Tremellales.</title>
        <authorList>
            <person name="Cuomo C."/>
            <person name="Litvintseva A."/>
            <person name="Heitman J."/>
            <person name="Chen Y."/>
            <person name="Sun S."/>
            <person name="Springer D."/>
            <person name="Dromer F."/>
            <person name="Young S."/>
            <person name="Zeng Q."/>
            <person name="Chapman S."/>
            <person name="Gujja S."/>
            <person name="Saif S."/>
            <person name="Birren B."/>
        </authorList>
    </citation>
    <scope>NUCLEOTIDE SEQUENCE [LARGE SCALE GENOMIC DNA]</scope>
    <source>
        <strain evidence="2">CBS 10435</strain>
    </source>
</reference>
<dbReference type="Proteomes" id="UP000092583">
    <property type="component" value="Unassembled WGS sequence"/>
</dbReference>
<accession>A0A1B9IJ07</accession>
<gene>
    <name evidence="1" type="ORF">L486_06930</name>
</gene>
<proteinExistence type="predicted"/>
<evidence type="ECO:0000313" key="1">
    <source>
        <dbReference type="EMBL" id="OCF55447.1"/>
    </source>
</evidence>
<sequence length="112" mass="12485">MTKVLGMLRQLEMESVTAFQSEVVPLMSSGDPKIVEELIQSTMEDILVERSISSHPLIHQAYQSSLTKPIPRNLRSFSQNIVGDQNGVRQLEIARQIPLPPSPPPSLSRKLP</sequence>
<reference evidence="1 2" key="1">
    <citation type="submission" date="2013-07" db="EMBL/GenBank/DDBJ databases">
        <title>The Genome Sequence of Kwoniella mangroviensis CBS10435.</title>
        <authorList>
            <consortium name="The Broad Institute Genome Sequencing Platform"/>
            <person name="Cuomo C."/>
            <person name="Litvintseva A."/>
            <person name="Chen Y."/>
            <person name="Heitman J."/>
            <person name="Sun S."/>
            <person name="Springer D."/>
            <person name="Dromer F."/>
            <person name="Young S.K."/>
            <person name="Zeng Q."/>
            <person name="Gargeya S."/>
            <person name="Fitzgerald M."/>
            <person name="Abouelleil A."/>
            <person name="Alvarado L."/>
            <person name="Berlin A.M."/>
            <person name="Chapman S.B."/>
            <person name="Dewar J."/>
            <person name="Goldberg J."/>
            <person name="Griggs A."/>
            <person name="Gujja S."/>
            <person name="Hansen M."/>
            <person name="Howarth C."/>
            <person name="Imamovic A."/>
            <person name="Larimer J."/>
            <person name="McCowan C."/>
            <person name="Murphy C."/>
            <person name="Pearson M."/>
            <person name="Priest M."/>
            <person name="Roberts A."/>
            <person name="Saif S."/>
            <person name="Shea T."/>
            <person name="Sykes S."/>
            <person name="Wortman J."/>
            <person name="Nusbaum C."/>
            <person name="Birren B."/>
        </authorList>
    </citation>
    <scope>NUCLEOTIDE SEQUENCE [LARGE SCALE GENOMIC DNA]</scope>
    <source>
        <strain evidence="1 2">CBS 10435</strain>
    </source>
</reference>
<dbReference type="STRING" id="1331196.A0A1B9IJ07"/>
<protein>
    <submittedName>
        <fullName evidence="1">Uncharacterized protein</fullName>
    </submittedName>
</protein>
<dbReference type="AlphaFoldDB" id="A0A1B9IJ07"/>
<dbReference type="EMBL" id="KI669466">
    <property type="protein sequence ID" value="OCF55447.1"/>
    <property type="molecule type" value="Genomic_DNA"/>
</dbReference>
<evidence type="ECO:0000313" key="2">
    <source>
        <dbReference type="Proteomes" id="UP000092583"/>
    </source>
</evidence>
<name>A0A1B9IJ07_9TREE</name>
<keyword evidence="2" id="KW-1185">Reference proteome</keyword>